<dbReference type="Pfam" id="PF00085">
    <property type="entry name" value="Thioredoxin"/>
    <property type="match status" value="1"/>
</dbReference>
<dbReference type="GO" id="GO:0005634">
    <property type="term" value="C:nucleus"/>
    <property type="evidence" value="ECO:0007669"/>
    <property type="project" value="TreeGrafter"/>
</dbReference>
<comment type="caution">
    <text evidence="6">The sequence shown here is derived from an EMBL/GenBank/DDBJ whole genome shotgun (WGS) entry which is preliminary data.</text>
</comment>
<sequence>SQDLSVVHFYTPWADQCSQINDVIEEMSKLAEYTGVKFAKIEAEKIPDVSLKVGISAVPTVILIRNDTILDRINGADPSAIAQKIKRHLSNNDISIDACKPKEKLEERLKKLINQASCMLFMKGSPTNPRCGFSRIIVSILDSYKADYQTFDILQDNDVREGLKKFSDWPTYPQLYINGKLIGGLDIVKELVDSGELENMLPKKSFGSSAFSLSNVIIRRPSGAVLNSRSFRFAAVVLEFITPVIKQQFYHAVYYTELLTFNGIRFSTVSGPRNFIAAPIAYSASFFN</sequence>
<keyword evidence="3" id="KW-0411">Iron-sulfur</keyword>
<dbReference type="EMBL" id="CAJDYZ010004418">
    <property type="protein sequence ID" value="CAD1471379.1"/>
    <property type="molecule type" value="Genomic_DNA"/>
</dbReference>
<accession>A0A6V7H189</accession>
<dbReference type="CDD" id="cd02984">
    <property type="entry name" value="TRX_PICOT"/>
    <property type="match status" value="1"/>
</dbReference>
<dbReference type="FunFam" id="3.40.30.10:FF:000012">
    <property type="entry name" value="Monothiol glutaredoxin"/>
    <property type="match status" value="1"/>
</dbReference>
<dbReference type="InterPro" id="IPR002109">
    <property type="entry name" value="Glutaredoxin"/>
</dbReference>
<dbReference type="InterPro" id="IPR004480">
    <property type="entry name" value="Monothiol_GRX-rel"/>
</dbReference>
<dbReference type="NCBIfam" id="TIGR00365">
    <property type="entry name" value="Grx4 family monothiol glutaredoxin"/>
    <property type="match status" value="1"/>
</dbReference>
<dbReference type="Proteomes" id="UP000752696">
    <property type="component" value="Unassembled WGS sequence"/>
</dbReference>
<proteinExistence type="predicted"/>
<dbReference type="GO" id="GO:0006879">
    <property type="term" value="P:intracellular iron ion homeostasis"/>
    <property type="evidence" value="ECO:0007669"/>
    <property type="project" value="TreeGrafter"/>
</dbReference>
<dbReference type="GO" id="GO:0051536">
    <property type="term" value="F:iron-sulfur cluster binding"/>
    <property type="evidence" value="ECO:0007669"/>
    <property type="project" value="UniProtKB-KW"/>
</dbReference>
<feature type="non-terminal residue" evidence="6">
    <location>
        <position position="288"/>
    </location>
</feature>
<reference evidence="6" key="1">
    <citation type="submission" date="2020-07" db="EMBL/GenBank/DDBJ databases">
        <authorList>
            <person name="Nazaruddin N."/>
        </authorList>
    </citation>
    <scope>NUCLEOTIDE SEQUENCE</scope>
</reference>
<organism evidence="6 7">
    <name type="scientific">Heterotrigona itama</name>
    <dbReference type="NCBI Taxonomy" id="395501"/>
    <lineage>
        <taxon>Eukaryota</taxon>
        <taxon>Metazoa</taxon>
        <taxon>Ecdysozoa</taxon>
        <taxon>Arthropoda</taxon>
        <taxon>Hexapoda</taxon>
        <taxon>Insecta</taxon>
        <taxon>Pterygota</taxon>
        <taxon>Neoptera</taxon>
        <taxon>Endopterygota</taxon>
        <taxon>Hymenoptera</taxon>
        <taxon>Apocrita</taxon>
        <taxon>Aculeata</taxon>
        <taxon>Apoidea</taxon>
        <taxon>Anthophila</taxon>
        <taxon>Apidae</taxon>
        <taxon>Heterotrigona</taxon>
    </lineage>
</organism>
<evidence type="ECO:0000256" key="1">
    <source>
        <dbReference type="ARBA" id="ARBA00022723"/>
    </source>
</evidence>
<dbReference type="Pfam" id="PF00462">
    <property type="entry name" value="Glutaredoxin"/>
    <property type="match status" value="1"/>
</dbReference>
<dbReference type="Gene3D" id="3.40.30.10">
    <property type="entry name" value="Glutaredoxin"/>
    <property type="match status" value="2"/>
</dbReference>
<dbReference type="GO" id="GO:0005829">
    <property type="term" value="C:cytosol"/>
    <property type="evidence" value="ECO:0007669"/>
    <property type="project" value="TreeGrafter"/>
</dbReference>
<evidence type="ECO:0000259" key="5">
    <source>
        <dbReference type="Pfam" id="PF00462"/>
    </source>
</evidence>
<evidence type="ECO:0000313" key="6">
    <source>
        <dbReference type="EMBL" id="CAD1471379.1"/>
    </source>
</evidence>
<name>A0A6V7H189_9HYME</name>
<evidence type="ECO:0000256" key="3">
    <source>
        <dbReference type="ARBA" id="ARBA00023014"/>
    </source>
</evidence>
<dbReference type="InterPro" id="IPR036249">
    <property type="entry name" value="Thioredoxin-like_sf"/>
</dbReference>
<feature type="domain" description="Thioredoxin" evidence="4">
    <location>
        <begin position="2"/>
        <end position="86"/>
    </location>
</feature>
<evidence type="ECO:0000259" key="4">
    <source>
        <dbReference type="Pfam" id="PF00085"/>
    </source>
</evidence>
<dbReference type="InterPro" id="IPR033658">
    <property type="entry name" value="GRX_PICOT-like"/>
</dbReference>
<keyword evidence="2" id="KW-0408">Iron</keyword>
<dbReference type="GO" id="GO:0046872">
    <property type="term" value="F:metal ion binding"/>
    <property type="evidence" value="ECO:0007669"/>
    <property type="project" value="UniProtKB-KW"/>
</dbReference>
<dbReference type="PANTHER" id="PTHR10293">
    <property type="entry name" value="GLUTAREDOXIN FAMILY MEMBER"/>
    <property type="match status" value="1"/>
</dbReference>
<dbReference type="AlphaFoldDB" id="A0A6V7H189"/>
<dbReference type="InterPro" id="IPR013766">
    <property type="entry name" value="Thioredoxin_domain"/>
</dbReference>
<evidence type="ECO:0000256" key="2">
    <source>
        <dbReference type="ARBA" id="ARBA00023004"/>
    </source>
</evidence>
<keyword evidence="1" id="KW-0479">Metal-binding</keyword>
<dbReference type="OrthoDB" id="415696at2759"/>
<keyword evidence="7" id="KW-1185">Reference proteome</keyword>
<gene>
    <name evidence="6" type="ORF">MHI_LOCUS236523</name>
</gene>
<feature type="domain" description="Glutaredoxin" evidence="5">
    <location>
        <begin position="119"/>
        <end position="182"/>
    </location>
</feature>
<dbReference type="SUPFAM" id="SSF52833">
    <property type="entry name" value="Thioredoxin-like"/>
    <property type="match status" value="2"/>
</dbReference>
<evidence type="ECO:0000313" key="7">
    <source>
        <dbReference type="Proteomes" id="UP000752696"/>
    </source>
</evidence>
<feature type="non-terminal residue" evidence="6">
    <location>
        <position position="1"/>
    </location>
</feature>
<protein>
    <submittedName>
        <fullName evidence="6">Uncharacterized protein</fullName>
    </submittedName>
</protein>
<dbReference type="PROSITE" id="PS51354">
    <property type="entry name" value="GLUTAREDOXIN_2"/>
    <property type="match status" value="1"/>
</dbReference>
<dbReference type="CDD" id="cd03028">
    <property type="entry name" value="GRX_PICOT_like"/>
    <property type="match status" value="1"/>
</dbReference>
<dbReference type="PANTHER" id="PTHR10293:SF73">
    <property type="entry name" value="GLUTAREDOXIN-3"/>
    <property type="match status" value="1"/>
</dbReference>